<evidence type="ECO:0000313" key="2">
    <source>
        <dbReference type="Ensembl" id="ENSCPRP00005020949.1"/>
    </source>
</evidence>
<name>A0A7M4F7Y9_CROPO</name>
<protein>
    <submittedName>
        <fullName evidence="2">Dynein axonemal heavy chain 6</fullName>
    </submittedName>
</protein>
<feature type="region of interest" description="Disordered" evidence="1">
    <location>
        <begin position="1"/>
        <end position="37"/>
    </location>
</feature>
<feature type="compositionally biased region" description="Polar residues" evidence="1">
    <location>
        <begin position="154"/>
        <end position="170"/>
    </location>
</feature>
<dbReference type="Ensembl" id="ENSCPRT00005024490.1">
    <property type="protein sequence ID" value="ENSCPRP00005020949.1"/>
    <property type="gene ID" value="ENSCPRG00005014458.1"/>
</dbReference>
<accession>A0A7M4F7Y9</accession>
<reference evidence="2" key="2">
    <citation type="submission" date="2025-09" db="UniProtKB">
        <authorList>
            <consortium name="Ensembl"/>
        </authorList>
    </citation>
    <scope>IDENTIFICATION</scope>
</reference>
<evidence type="ECO:0000313" key="3">
    <source>
        <dbReference type="Proteomes" id="UP000594220"/>
    </source>
</evidence>
<reference evidence="2" key="1">
    <citation type="submission" date="2025-08" db="UniProtKB">
        <authorList>
            <consortium name="Ensembl"/>
        </authorList>
    </citation>
    <scope>IDENTIFICATION</scope>
</reference>
<proteinExistence type="predicted"/>
<dbReference type="AlphaFoldDB" id="A0A7M4F7Y9"/>
<keyword evidence="3" id="KW-1185">Reference proteome</keyword>
<sequence>MSKKLFLPPLPASSSSAENGRNAECSTGQHPASSAPANKLRERLVCSAPKVSVPNPQALRFVHNTKAQERTRKRQQPIKLEPLPVLKVYQHNKQPEYIYQKNKEHLLACGLLQPSADKRKWSAPVASLTPLAEEIFIKLQLMHRVLMPTPPKQPRTTLKPTACKSSSPSPSYAYEDIEDVIKANITDPLEIIKIICENKNLGFLYVTPAVPRSSVEYDAFNLKIVSYDCINKNDYYTISQKAVIHTCNGEVEFLPLDRWEQEYLYHKTFTKIPIFAIFCKLKSFTEWRKNVCSKKIRGCRKALQENLFILNASLRPAVLNVQEMCYRISDMGLCRIEKGYTYTLEEFRNVQVKQLDEVASRLSEFRELAKEVVRSACQTALLEFGFTPDDYSYRRQTTSTMLILPHFERELYGESTDKMTYTEQASKRSHCRRLTCFIRLADCLIVNTMHVLAVKSVTSLLNYLTEKLKRTPAADVIQKWNTELKNEVSDKKAAPGIGGQNEEEAYLPMFLTELILEISTLLFAPPLEDFQDGIADIVHQFQETVLSVANLVPDKYFDAFTQPVINNTIEEKTCGEGPSLSTMFKDDRHLQTIIQQIKVPNTFLFYMIFFSSL</sequence>
<dbReference type="GeneTree" id="ENSGT00940000154761"/>
<evidence type="ECO:0000256" key="1">
    <source>
        <dbReference type="SAM" id="MobiDB-lite"/>
    </source>
</evidence>
<dbReference type="Proteomes" id="UP000594220">
    <property type="component" value="Unplaced"/>
</dbReference>
<feature type="compositionally biased region" description="Low complexity" evidence="1">
    <location>
        <begin position="1"/>
        <end position="17"/>
    </location>
</feature>
<organism evidence="2 3">
    <name type="scientific">Crocodylus porosus</name>
    <name type="common">Saltwater crocodile</name>
    <name type="synonym">Estuarine crocodile</name>
    <dbReference type="NCBI Taxonomy" id="8502"/>
    <lineage>
        <taxon>Eukaryota</taxon>
        <taxon>Metazoa</taxon>
        <taxon>Chordata</taxon>
        <taxon>Craniata</taxon>
        <taxon>Vertebrata</taxon>
        <taxon>Euteleostomi</taxon>
        <taxon>Archelosauria</taxon>
        <taxon>Archosauria</taxon>
        <taxon>Crocodylia</taxon>
        <taxon>Longirostres</taxon>
        <taxon>Crocodylidae</taxon>
        <taxon>Crocodylus</taxon>
    </lineage>
</organism>
<feature type="region of interest" description="Disordered" evidence="1">
    <location>
        <begin position="150"/>
        <end position="170"/>
    </location>
</feature>
<feature type="compositionally biased region" description="Polar residues" evidence="1">
    <location>
        <begin position="24"/>
        <end position="36"/>
    </location>
</feature>
<gene>
    <name evidence="2" type="primary">DNAH6</name>
</gene>